<protein>
    <submittedName>
        <fullName evidence="2">Uncharacterized protein</fullName>
    </submittedName>
</protein>
<sequence>MELGTVPSFRLARTSGASPDEDEKNRPSVLLQPSREKHLGPAITVWTLPKTLGLSLSGDFGRHSFSR</sequence>
<gene>
    <name evidence="2" type="ORF">TNCT_585721</name>
</gene>
<evidence type="ECO:0000256" key="1">
    <source>
        <dbReference type="SAM" id="MobiDB-lite"/>
    </source>
</evidence>
<keyword evidence="3" id="KW-1185">Reference proteome</keyword>
<proteinExistence type="predicted"/>
<reference evidence="2" key="1">
    <citation type="submission" date="2020-07" db="EMBL/GenBank/DDBJ databases">
        <title>Multicomponent nature underlies the extraordinary mechanical properties of spider dragline silk.</title>
        <authorList>
            <person name="Kono N."/>
            <person name="Nakamura H."/>
            <person name="Mori M."/>
            <person name="Yoshida Y."/>
            <person name="Ohtoshi R."/>
            <person name="Malay A.D."/>
            <person name="Moran D.A.P."/>
            <person name="Tomita M."/>
            <person name="Numata K."/>
            <person name="Arakawa K."/>
        </authorList>
    </citation>
    <scope>NUCLEOTIDE SEQUENCE</scope>
</reference>
<dbReference type="Proteomes" id="UP000887116">
    <property type="component" value="Unassembled WGS sequence"/>
</dbReference>
<evidence type="ECO:0000313" key="3">
    <source>
        <dbReference type="Proteomes" id="UP000887116"/>
    </source>
</evidence>
<name>A0A8X6GXY5_TRICU</name>
<dbReference type="AlphaFoldDB" id="A0A8X6GXY5"/>
<feature type="region of interest" description="Disordered" evidence="1">
    <location>
        <begin position="1"/>
        <end position="34"/>
    </location>
</feature>
<accession>A0A8X6GXY5</accession>
<evidence type="ECO:0000313" key="2">
    <source>
        <dbReference type="EMBL" id="GFR12618.1"/>
    </source>
</evidence>
<dbReference type="EMBL" id="BMAO01016997">
    <property type="protein sequence ID" value="GFR12618.1"/>
    <property type="molecule type" value="Genomic_DNA"/>
</dbReference>
<comment type="caution">
    <text evidence="2">The sequence shown here is derived from an EMBL/GenBank/DDBJ whole genome shotgun (WGS) entry which is preliminary data.</text>
</comment>
<organism evidence="2 3">
    <name type="scientific">Trichonephila clavata</name>
    <name type="common">Joro spider</name>
    <name type="synonym">Nephila clavata</name>
    <dbReference type="NCBI Taxonomy" id="2740835"/>
    <lineage>
        <taxon>Eukaryota</taxon>
        <taxon>Metazoa</taxon>
        <taxon>Ecdysozoa</taxon>
        <taxon>Arthropoda</taxon>
        <taxon>Chelicerata</taxon>
        <taxon>Arachnida</taxon>
        <taxon>Araneae</taxon>
        <taxon>Araneomorphae</taxon>
        <taxon>Entelegynae</taxon>
        <taxon>Araneoidea</taxon>
        <taxon>Nephilidae</taxon>
        <taxon>Trichonephila</taxon>
    </lineage>
</organism>